<dbReference type="Proteomes" id="UP000248021">
    <property type="component" value="Unassembled WGS sequence"/>
</dbReference>
<sequence length="313" mass="33595">MSRFSRCAVPVAQALAAALILVPTTLFALDVDLSPEQAARPRADKVPEAIAALPKDFKFVKDGTFTVVSRAGSLPLGTYANDTKTIIGNEPDIAQLVADSLGLKLELVNVAWADWPLGLVSGKYDAVISNVTVTEARKEKFDFSTYRQDVLGFYVKADNDKIKAIAEPKDVAGLKVIVSSGTNQELILLDWIKKNKAAGLPATDVQYYDDPSVRRLAIESGRADVDLEPNAFEAFYAAQHKTTKLVGILNGGWPLSAEIAVTTKKDAGLANAITIALNAQIKNGNYAKVLARWGLTAEAISESRTNPPGLPKT</sequence>
<organism evidence="4 5">
    <name type="scientific">Chelatococcus asaccharovorans</name>
    <dbReference type="NCBI Taxonomy" id="28210"/>
    <lineage>
        <taxon>Bacteria</taxon>
        <taxon>Pseudomonadati</taxon>
        <taxon>Pseudomonadota</taxon>
        <taxon>Alphaproteobacteria</taxon>
        <taxon>Hyphomicrobiales</taxon>
        <taxon>Chelatococcaceae</taxon>
        <taxon>Chelatococcus</taxon>
    </lineage>
</organism>
<dbReference type="CDD" id="cd01004">
    <property type="entry name" value="PBP2_MidA_like"/>
    <property type="match status" value="1"/>
</dbReference>
<feature type="signal peptide" evidence="2">
    <location>
        <begin position="1"/>
        <end position="28"/>
    </location>
</feature>
<gene>
    <name evidence="4" type="ORF">C7450_106116</name>
</gene>
<dbReference type="SMART" id="SM00062">
    <property type="entry name" value="PBPb"/>
    <property type="match status" value="1"/>
</dbReference>
<accession>A0A2V3U625</accession>
<keyword evidence="5" id="KW-1185">Reference proteome</keyword>
<dbReference type="InterPro" id="IPR001638">
    <property type="entry name" value="Solute-binding_3/MltF_N"/>
</dbReference>
<dbReference type="RefSeq" id="WP_110375270.1">
    <property type="nucleotide sequence ID" value="NZ_JAHBRY010000001.1"/>
</dbReference>
<evidence type="ECO:0000259" key="3">
    <source>
        <dbReference type="SMART" id="SM00062"/>
    </source>
</evidence>
<protein>
    <submittedName>
        <fullName evidence="4">Amino acid ABC transporter substrate-binding protein (PAAT family)</fullName>
    </submittedName>
</protein>
<comment type="caution">
    <text evidence="4">The sequence shown here is derived from an EMBL/GenBank/DDBJ whole genome shotgun (WGS) entry which is preliminary data.</text>
</comment>
<evidence type="ECO:0000256" key="2">
    <source>
        <dbReference type="SAM" id="SignalP"/>
    </source>
</evidence>
<evidence type="ECO:0000313" key="5">
    <source>
        <dbReference type="Proteomes" id="UP000248021"/>
    </source>
</evidence>
<keyword evidence="1 2" id="KW-0732">Signal</keyword>
<dbReference type="Gene3D" id="3.40.190.10">
    <property type="entry name" value="Periplasmic binding protein-like II"/>
    <property type="match status" value="2"/>
</dbReference>
<evidence type="ECO:0000313" key="4">
    <source>
        <dbReference type="EMBL" id="PXW57944.1"/>
    </source>
</evidence>
<dbReference type="OrthoDB" id="5419093at2"/>
<feature type="chain" id="PRO_5016180095" evidence="2">
    <location>
        <begin position="29"/>
        <end position="313"/>
    </location>
</feature>
<dbReference type="PANTHER" id="PTHR35936">
    <property type="entry name" value="MEMBRANE-BOUND LYTIC MUREIN TRANSGLYCOSYLASE F"/>
    <property type="match status" value="1"/>
</dbReference>
<name>A0A2V3U625_9HYPH</name>
<feature type="domain" description="Solute-binding protein family 3/N-terminal" evidence="3">
    <location>
        <begin position="64"/>
        <end position="297"/>
    </location>
</feature>
<dbReference type="EMBL" id="QJJK01000006">
    <property type="protein sequence ID" value="PXW57944.1"/>
    <property type="molecule type" value="Genomic_DNA"/>
</dbReference>
<reference evidence="4 5" key="1">
    <citation type="submission" date="2018-05" db="EMBL/GenBank/DDBJ databases">
        <title>Genomic Encyclopedia of Type Strains, Phase IV (KMG-IV): sequencing the most valuable type-strain genomes for metagenomic binning, comparative biology and taxonomic classification.</title>
        <authorList>
            <person name="Goeker M."/>
        </authorList>
    </citation>
    <scope>NUCLEOTIDE SEQUENCE [LARGE SCALE GENOMIC DNA]</scope>
    <source>
        <strain evidence="4 5">DSM 6462</strain>
    </source>
</reference>
<dbReference type="SUPFAM" id="SSF53850">
    <property type="entry name" value="Periplasmic binding protein-like II"/>
    <property type="match status" value="1"/>
</dbReference>
<dbReference type="Pfam" id="PF00497">
    <property type="entry name" value="SBP_bac_3"/>
    <property type="match status" value="1"/>
</dbReference>
<dbReference type="PANTHER" id="PTHR35936:SF19">
    <property type="entry name" value="AMINO-ACID-BINDING PROTEIN YXEM-RELATED"/>
    <property type="match status" value="1"/>
</dbReference>
<proteinExistence type="predicted"/>
<dbReference type="AlphaFoldDB" id="A0A2V3U625"/>
<evidence type="ECO:0000256" key="1">
    <source>
        <dbReference type="ARBA" id="ARBA00022729"/>
    </source>
</evidence>